<protein>
    <submittedName>
        <fullName evidence="1">Uncharacterized protein</fullName>
    </submittedName>
</protein>
<dbReference type="Proteomes" id="UP000224076">
    <property type="component" value="Unassembled WGS sequence"/>
</dbReference>
<dbReference type="RefSeq" id="WP_098498503.1">
    <property type="nucleotide sequence ID" value="NZ_NUXC01000007.1"/>
</dbReference>
<dbReference type="EMBL" id="NVDG01000025">
    <property type="protein sequence ID" value="PFU41839.1"/>
    <property type="molecule type" value="Genomic_DNA"/>
</dbReference>
<name>A0A2B3U5T8_BACCE</name>
<sequence>MNLLINKLSKITIEKVYLAQGATNLRKSIDGLATVVKEEFEI</sequence>
<accession>A0A2B3U5T8</accession>
<dbReference type="AlphaFoldDB" id="A0A2B3U5T8"/>
<evidence type="ECO:0000313" key="1">
    <source>
        <dbReference type="EMBL" id="PFU41839.1"/>
    </source>
</evidence>
<comment type="caution">
    <text evidence="1">The sequence shown here is derived from an EMBL/GenBank/DDBJ whole genome shotgun (WGS) entry which is preliminary data.</text>
</comment>
<evidence type="ECO:0000313" key="2">
    <source>
        <dbReference type="Proteomes" id="UP000224076"/>
    </source>
</evidence>
<gene>
    <name evidence="1" type="ORF">COK86_14265</name>
</gene>
<reference evidence="1 2" key="1">
    <citation type="submission" date="2017-09" db="EMBL/GenBank/DDBJ databases">
        <title>Large-scale bioinformatics analysis of Bacillus genomes uncovers conserved roles of natural products in bacterial physiology.</title>
        <authorList>
            <consortium name="Agbiome Team Llc"/>
            <person name="Bleich R.M."/>
            <person name="Grubbs K.J."/>
            <person name="Santa Maria K.C."/>
            <person name="Allen S.E."/>
            <person name="Farag S."/>
            <person name="Shank E.A."/>
            <person name="Bowers A."/>
        </authorList>
    </citation>
    <scope>NUCLEOTIDE SEQUENCE [LARGE SCALE GENOMIC DNA]</scope>
    <source>
        <strain evidence="1 2">AFS061806</strain>
    </source>
</reference>
<proteinExistence type="predicted"/>
<organism evidence="1 2">
    <name type="scientific">Bacillus cereus</name>
    <dbReference type="NCBI Taxonomy" id="1396"/>
    <lineage>
        <taxon>Bacteria</taxon>
        <taxon>Bacillati</taxon>
        <taxon>Bacillota</taxon>
        <taxon>Bacilli</taxon>
        <taxon>Bacillales</taxon>
        <taxon>Bacillaceae</taxon>
        <taxon>Bacillus</taxon>
        <taxon>Bacillus cereus group</taxon>
    </lineage>
</organism>